<feature type="chain" id="PRO_5007511554" evidence="1">
    <location>
        <begin position="28"/>
        <end position="169"/>
    </location>
</feature>
<evidence type="ECO:0000313" key="2">
    <source>
        <dbReference type="EMBL" id="AMY08688.1"/>
    </source>
</evidence>
<evidence type="ECO:0000256" key="1">
    <source>
        <dbReference type="SAM" id="SignalP"/>
    </source>
</evidence>
<name>A0A143PKP8_LUTPR</name>
<feature type="signal peptide" evidence="1">
    <location>
        <begin position="1"/>
        <end position="27"/>
    </location>
</feature>
<proteinExistence type="predicted"/>
<dbReference type="RefSeq" id="WP_110170509.1">
    <property type="nucleotide sequence ID" value="NZ_CP015136.1"/>
</dbReference>
<evidence type="ECO:0000313" key="3">
    <source>
        <dbReference type="Proteomes" id="UP000076079"/>
    </source>
</evidence>
<keyword evidence="3" id="KW-1185">Reference proteome</keyword>
<keyword evidence="1" id="KW-0732">Signal</keyword>
<sequence precursor="true">MYKVIWPGPLALAVAALVALAPVPAQAQEKLAGKAFEAAAVKDFYLEGNAIPAQKRNTVVLKGADGKRMVFGLLDTSGYATEIQQKYAGMLILERKTLIGGATVGTGAYGFGLRKGTPPEGPGTLVVYDVAGDKVGEVAAQWDTALARPVPLQFVNGRLYVGRHWVEIK</sequence>
<dbReference type="KEGG" id="abac:LuPra_01892"/>
<reference evidence="2 3" key="1">
    <citation type="journal article" date="2016" name="Genome Announc.">
        <title>First Complete Genome Sequence of a Subdivision 6 Acidobacterium Strain.</title>
        <authorList>
            <person name="Huang S."/>
            <person name="Vieira S."/>
            <person name="Bunk B."/>
            <person name="Riedel T."/>
            <person name="Sproer C."/>
            <person name="Overmann J."/>
        </authorList>
    </citation>
    <scope>NUCLEOTIDE SEQUENCE [LARGE SCALE GENOMIC DNA]</scope>
    <source>
        <strain evidence="3">DSM 100886 HEG_-6_39</strain>
    </source>
</reference>
<dbReference type="AlphaFoldDB" id="A0A143PKP8"/>
<accession>A0A143PKP8</accession>
<dbReference type="Proteomes" id="UP000076079">
    <property type="component" value="Chromosome"/>
</dbReference>
<dbReference type="OrthoDB" id="120644at2"/>
<reference evidence="3" key="2">
    <citation type="submission" date="2016-04" db="EMBL/GenBank/DDBJ databases">
        <title>First Complete Genome Sequence of a Subdivision 6 Acidobacterium.</title>
        <authorList>
            <person name="Huang S."/>
            <person name="Vieira S."/>
            <person name="Bunk B."/>
            <person name="Riedel T."/>
            <person name="Sproeer C."/>
            <person name="Overmann J."/>
        </authorList>
    </citation>
    <scope>NUCLEOTIDE SEQUENCE [LARGE SCALE GENOMIC DNA]</scope>
    <source>
        <strain evidence="3">DSM 100886 HEG_-6_39</strain>
    </source>
</reference>
<organism evidence="2 3">
    <name type="scientific">Luteitalea pratensis</name>
    <dbReference type="NCBI Taxonomy" id="1855912"/>
    <lineage>
        <taxon>Bacteria</taxon>
        <taxon>Pseudomonadati</taxon>
        <taxon>Acidobacteriota</taxon>
        <taxon>Vicinamibacteria</taxon>
        <taxon>Vicinamibacterales</taxon>
        <taxon>Vicinamibacteraceae</taxon>
        <taxon>Luteitalea</taxon>
    </lineage>
</organism>
<protein>
    <submittedName>
        <fullName evidence="2">Uncharacterized protein</fullName>
    </submittedName>
</protein>
<dbReference type="STRING" id="1855912.LuPra_01892"/>
<dbReference type="EMBL" id="CP015136">
    <property type="protein sequence ID" value="AMY08688.1"/>
    <property type="molecule type" value="Genomic_DNA"/>
</dbReference>
<gene>
    <name evidence="2" type="ORF">LuPra_01892</name>
</gene>